<dbReference type="SMART" id="SM00360">
    <property type="entry name" value="RRM"/>
    <property type="match status" value="1"/>
</dbReference>
<dbReference type="SUPFAM" id="SSF54928">
    <property type="entry name" value="RNA-binding domain, RBD"/>
    <property type="match status" value="1"/>
</dbReference>
<evidence type="ECO:0000259" key="1">
    <source>
        <dbReference type="PROSITE" id="PS50102"/>
    </source>
</evidence>
<feature type="domain" description="RRM" evidence="1">
    <location>
        <begin position="1"/>
        <end position="79"/>
    </location>
</feature>
<keyword evidence="3" id="KW-1185">Reference proteome</keyword>
<proteinExistence type="predicted"/>
<comment type="caution">
    <text evidence="2">The sequence shown here is derived from an EMBL/GenBank/DDBJ whole genome shotgun (WGS) entry which is preliminary data.</text>
</comment>
<reference evidence="2" key="2">
    <citation type="submission" date="2022-10" db="EMBL/GenBank/DDBJ databases">
        <authorList>
            <person name="Aronson H.S."/>
        </authorList>
    </citation>
    <scope>NUCLEOTIDE SEQUENCE</scope>
    <source>
        <strain evidence="2">RS19-109</strain>
    </source>
</reference>
<dbReference type="InterPro" id="IPR035979">
    <property type="entry name" value="RBD_domain_sf"/>
</dbReference>
<dbReference type="Proteomes" id="UP001154240">
    <property type="component" value="Unassembled WGS sequence"/>
</dbReference>
<dbReference type="AlphaFoldDB" id="A0A9X4MFS7"/>
<organism evidence="2 3">
    <name type="scientific">Thiovibrio frasassiensis</name>
    <dbReference type="NCBI Taxonomy" id="2984131"/>
    <lineage>
        <taxon>Bacteria</taxon>
        <taxon>Pseudomonadati</taxon>
        <taxon>Thermodesulfobacteriota</taxon>
        <taxon>Desulfobulbia</taxon>
        <taxon>Desulfobulbales</taxon>
        <taxon>Thiovibrionaceae</taxon>
        <taxon>Thiovibrio</taxon>
    </lineage>
</organism>
<dbReference type="Pfam" id="PF00076">
    <property type="entry name" value="RRM_1"/>
    <property type="match status" value="1"/>
</dbReference>
<dbReference type="PROSITE" id="PS50102">
    <property type="entry name" value="RRM"/>
    <property type="match status" value="1"/>
</dbReference>
<name>A0A9X4MFS7_9BACT</name>
<accession>A0A9X4MFS7</accession>
<sequence>MNMYIGNLAFGVTEEELKELFSAYGEVASISLVKDRFSGQSKGFGFIEMPSNSEADKAIKALNKTMLKNRELKVNQAEVKKKDKKRRRPSY</sequence>
<evidence type="ECO:0000313" key="3">
    <source>
        <dbReference type="Proteomes" id="UP001154240"/>
    </source>
</evidence>
<evidence type="ECO:0000313" key="2">
    <source>
        <dbReference type="EMBL" id="MDG4475511.1"/>
    </source>
</evidence>
<dbReference type="GO" id="GO:0003723">
    <property type="term" value="F:RNA binding"/>
    <property type="evidence" value="ECO:0007669"/>
    <property type="project" value="InterPro"/>
</dbReference>
<gene>
    <name evidence="2" type="ORF">OLX77_04975</name>
</gene>
<dbReference type="InterPro" id="IPR000504">
    <property type="entry name" value="RRM_dom"/>
</dbReference>
<dbReference type="Gene3D" id="3.30.70.330">
    <property type="match status" value="1"/>
</dbReference>
<reference evidence="2" key="1">
    <citation type="journal article" date="2022" name="bioRxiv">
        <title>Thiovibrio frasassiensisgen. nov., sp. nov., an autotrophic, elemental sulfur disproportionating bacterium isolated from sulfidic karst sediment, and proposal of Thiovibrionaceae fam. nov.</title>
        <authorList>
            <person name="Aronson H."/>
            <person name="Thomas C."/>
            <person name="Bhattacharyya M."/>
            <person name="Eckstein S."/>
            <person name="Jensen S."/>
            <person name="Barco R."/>
            <person name="Macalady J."/>
            <person name="Amend J."/>
        </authorList>
    </citation>
    <scope>NUCLEOTIDE SEQUENCE</scope>
    <source>
        <strain evidence="2">RS19-109</strain>
    </source>
</reference>
<protein>
    <submittedName>
        <fullName evidence="2">RNA-binding protein</fullName>
    </submittedName>
</protein>
<dbReference type="RefSeq" id="WP_307632484.1">
    <property type="nucleotide sequence ID" value="NZ_JAPHEH010000001.1"/>
</dbReference>
<dbReference type="PANTHER" id="PTHR48034">
    <property type="entry name" value="TRANSFORMER-2 SEX-DETERMINING PROTEIN-RELATED"/>
    <property type="match status" value="1"/>
</dbReference>
<dbReference type="InterPro" id="IPR050441">
    <property type="entry name" value="RBM"/>
</dbReference>
<dbReference type="InterPro" id="IPR012677">
    <property type="entry name" value="Nucleotide-bd_a/b_plait_sf"/>
</dbReference>
<dbReference type="EMBL" id="JAPHEH010000001">
    <property type="protein sequence ID" value="MDG4475511.1"/>
    <property type="molecule type" value="Genomic_DNA"/>
</dbReference>